<feature type="compositionally biased region" description="Basic and acidic residues" evidence="1">
    <location>
        <begin position="31"/>
        <end position="42"/>
    </location>
</feature>
<organism evidence="2 3">
    <name type="scientific">Micromonospora humi</name>
    <dbReference type="NCBI Taxonomy" id="745366"/>
    <lineage>
        <taxon>Bacteria</taxon>
        <taxon>Bacillati</taxon>
        <taxon>Actinomycetota</taxon>
        <taxon>Actinomycetes</taxon>
        <taxon>Micromonosporales</taxon>
        <taxon>Micromonosporaceae</taxon>
        <taxon>Micromonospora</taxon>
    </lineage>
</organism>
<dbReference type="RefSeq" id="WP_175441313.1">
    <property type="nucleotide sequence ID" value="NZ_FMDM01000005.1"/>
</dbReference>
<evidence type="ECO:0000256" key="1">
    <source>
        <dbReference type="SAM" id="MobiDB-lite"/>
    </source>
</evidence>
<keyword evidence="3" id="KW-1185">Reference proteome</keyword>
<dbReference type="EMBL" id="FMDM01000005">
    <property type="protein sequence ID" value="SCG57108.1"/>
    <property type="molecule type" value="Genomic_DNA"/>
</dbReference>
<feature type="region of interest" description="Disordered" evidence="1">
    <location>
        <begin position="12"/>
        <end position="56"/>
    </location>
</feature>
<protein>
    <submittedName>
        <fullName evidence="2">Uncharacterized protein</fullName>
    </submittedName>
</protein>
<evidence type="ECO:0000313" key="3">
    <source>
        <dbReference type="Proteomes" id="UP000199360"/>
    </source>
</evidence>
<feature type="compositionally biased region" description="Low complexity" evidence="1">
    <location>
        <begin position="21"/>
        <end position="30"/>
    </location>
</feature>
<proteinExistence type="predicted"/>
<gene>
    <name evidence="2" type="ORF">GA0070213_105423</name>
</gene>
<dbReference type="AlphaFoldDB" id="A0A1C5IF91"/>
<reference evidence="3" key="1">
    <citation type="submission" date="2016-06" db="EMBL/GenBank/DDBJ databases">
        <authorList>
            <person name="Varghese N."/>
            <person name="Submissions Spin"/>
        </authorList>
    </citation>
    <scope>NUCLEOTIDE SEQUENCE [LARGE SCALE GENOMIC DNA]</scope>
    <source>
        <strain evidence="3">DSM 45647</strain>
    </source>
</reference>
<dbReference type="Proteomes" id="UP000199360">
    <property type="component" value="Unassembled WGS sequence"/>
</dbReference>
<name>A0A1C5IF91_9ACTN</name>
<dbReference type="STRING" id="745366.GA0070213_105423"/>
<sequence length="56" mass="6115">MIGPFVVVGRRDRRRLSSPEDAAAAQAARADQGRHAAERHGAQGEVWRNGQNSPYS</sequence>
<accession>A0A1C5IF91</accession>
<evidence type="ECO:0000313" key="2">
    <source>
        <dbReference type="EMBL" id="SCG57108.1"/>
    </source>
</evidence>